<proteinExistence type="predicted"/>
<protein>
    <submittedName>
        <fullName evidence="2">Transposase</fullName>
    </submittedName>
</protein>
<accession>A0A2D0LC25</accession>
<sequence length="218" mass="25244">MRKSRLSQYKQGRLLALFIAGATARIAAELVGVHRNTVAYYFHRLRVLIAEYVDQNSMFDGEIELDESYFGGRHKGQRGRGAAGKVPVFGILKRDGKVYTRVIPDAKSRTLLSIIESKIYPDSIVYTDNFASYDVLDVSDFKHYRINHNTEFVDQKNHQNHINGIENFWNQAKRYLRKFNGIPKAHFDLYLKECEWRFNTPGARKQLTSLKQIVKGKI</sequence>
<keyword evidence="3" id="KW-1185">Reference proteome</keyword>
<dbReference type="AlphaFoldDB" id="A0A2D0LC25"/>
<dbReference type="PANTHER" id="PTHR47163">
    <property type="entry name" value="DDE_TNP_IS1595 DOMAIN-CONTAINING PROTEIN"/>
    <property type="match status" value="1"/>
</dbReference>
<feature type="domain" description="ISXO2-like transposase" evidence="1">
    <location>
        <begin position="58"/>
        <end position="199"/>
    </location>
</feature>
<dbReference type="PANTHER" id="PTHR47163:SF2">
    <property type="entry name" value="SI:DKEY-17M8.2"/>
    <property type="match status" value="1"/>
</dbReference>
<evidence type="ECO:0000313" key="3">
    <source>
        <dbReference type="Proteomes" id="UP000221101"/>
    </source>
</evidence>
<reference evidence="2 3" key="1">
    <citation type="journal article" date="2017" name="Nat. Microbiol.">
        <title>Natural product diversity associated with the nematode symbionts Photorhabdus and Xenorhabdus.</title>
        <authorList>
            <person name="Tobias N.J."/>
            <person name="Wolff H."/>
            <person name="Djahanschiri B."/>
            <person name="Grundmann F."/>
            <person name="Kronenwerth M."/>
            <person name="Shi Y.M."/>
            <person name="Simonyi S."/>
            <person name="Grun P."/>
            <person name="Shapiro-Ilan D."/>
            <person name="Pidot S.J."/>
            <person name="Stinear T.P."/>
            <person name="Ebersberger I."/>
            <person name="Bode H.B."/>
        </authorList>
    </citation>
    <scope>NUCLEOTIDE SEQUENCE [LARGE SCALE GENOMIC DNA]</scope>
    <source>
        <strain evidence="2 3">DSM 17907</strain>
    </source>
</reference>
<dbReference type="Proteomes" id="UP000221101">
    <property type="component" value="Unassembled WGS sequence"/>
</dbReference>
<organism evidence="2 3">
    <name type="scientific">Xenorhabdus kozodoii</name>
    <dbReference type="NCBI Taxonomy" id="351676"/>
    <lineage>
        <taxon>Bacteria</taxon>
        <taxon>Pseudomonadati</taxon>
        <taxon>Pseudomonadota</taxon>
        <taxon>Gammaproteobacteria</taxon>
        <taxon>Enterobacterales</taxon>
        <taxon>Morganellaceae</taxon>
        <taxon>Xenorhabdus</taxon>
    </lineage>
</organism>
<evidence type="ECO:0000313" key="2">
    <source>
        <dbReference type="EMBL" id="PHM73254.1"/>
    </source>
</evidence>
<dbReference type="Pfam" id="PF12762">
    <property type="entry name" value="DDE_Tnp_IS1595"/>
    <property type="match status" value="1"/>
</dbReference>
<gene>
    <name evidence="2" type="ORF">Xkoz_02145</name>
</gene>
<dbReference type="EMBL" id="NJCX01000013">
    <property type="protein sequence ID" value="PHM73254.1"/>
    <property type="molecule type" value="Genomic_DNA"/>
</dbReference>
<dbReference type="SMART" id="SM01126">
    <property type="entry name" value="DDE_Tnp_IS1595"/>
    <property type="match status" value="1"/>
</dbReference>
<evidence type="ECO:0000259" key="1">
    <source>
        <dbReference type="SMART" id="SM01126"/>
    </source>
</evidence>
<name>A0A2D0LC25_9GAMM</name>
<dbReference type="InterPro" id="IPR053164">
    <property type="entry name" value="IS1016-like_transposase"/>
</dbReference>
<dbReference type="OrthoDB" id="6443159at2"/>
<dbReference type="InterPro" id="IPR024445">
    <property type="entry name" value="Tnp_ISXO2-like"/>
</dbReference>
<dbReference type="RefSeq" id="WP_099142140.1">
    <property type="nucleotide sequence ID" value="NZ_CAWNOR010000035.1"/>
</dbReference>
<dbReference type="NCBIfam" id="NF033547">
    <property type="entry name" value="transpos_IS1595"/>
    <property type="match status" value="1"/>
</dbReference>
<comment type="caution">
    <text evidence="2">The sequence shown here is derived from an EMBL/GenBank/DDBJ whole genome shotgun (WGS) entry which is preliminary data.</text>
</comment>